<evidence type="ECO:0000256" key="5">
    <source>
        <dbReference type="ARBA" id="ARBA00022692"/>
    </source>
</evidence>
<dbReference type="EMBL" id="CAJNOH010001180">
    <property type="protein sequence ID" value="CAF1186252.1"/>
    <property type="molecule type" value="Genomic_DNA"/>
</dbReference>
<dbReference type="Proteomes" id="UP000663854">
    <property type="component" value="Unassembled WGS sequence"/>
</dbReference>
<gene>
    <name evidence="14" type="ORF">JXQ802_LOCUS37510</name>
    <name evidence="13" type="ORF">PYM288_LOCUS24088</name>
</gene>
<dbReference type="PANTHER" id="PTHR42985:SF40">
    <property type="entry name" value="LD47995P-RELATED"/>
    <property type="match status" value="1"/>
</dbReference>
<keyword evidence="3" id="KW-0813">Transport</keyword>
<proteinExistence type="inferred from homology"/>
<dbReference type="GO" id="GO:0005886">
    <property type="term" value="C:plasma membrane"/>
    <property type="evidence" value="ECO:0007669"/>
    <property type="project" value="UniProtKB-SubCell"/>
</dbReference>
<comment type="similarity">
    <text evidence="2 11">Belongs to the sodium:solute symporter (SSF) (TC 2.A.21) family.</text>
</comment>
<evidence type="ECO:0000313" key="13">
    <source>
        <dbReference type="EMBL" id="CAF1186252.1"/>
    </source>
</evidence>
<dbReference type="InterPro" id="IPR051163">
    <property type="entry name" value="Sodium:Solute_Symporter_SSF"/>
</dbReference>
<dbReference type="EMBL" id="CAJNOL010002010">
    <property type="protein sequence ID" value="CAF1449634.1"/>
    <property type="molecule type" value="Genomic_DNA"/>
</dbReference>
<dbReference type="Gene3D" id="1.20.1730.10">
    <property type="entry name" value="Sodium/glucose cotransporter"/>
    <property type="match status" value="2"/>
</dbReference>
<dbReference type="GO" id="GO:0006814">
    <property type="term" value="P:sodium ion transport"/>
    <property type="evidence" value="ECO:0007669"/>
    <property type="project" value="UniProtKB-KW"/>
</dbReference>
<evidence type="ECO:0000313" key="15">
    <source>
        <dbReference type="Proteomes" id="UP000663854"/>
    </source>
</evidence>
<evidence type="ECO:0000313" key="16">
    <source>
        <dbReference type="Proteomes" id="UP000663870"/>
    </source>
</evidence>
<evidence type="ECO:0000256" key="6">
    <source>
        <dbReference type="ARBA" id="ARBA00022989"/>
    </source>
</evidence>
<evidence type="ECO:0000256" key="11">
    <source>
        <dbReference type="RuleBase" id="RU362091"/>
    </source>
</evidence>
<evidence type="ECO:0000256" key="2">
    <source>
        <dbReference type="ARBA" id="ARBA00006434"/>
    </source>
</evidence>
<dbReference type="GO" id="GO:0015293">
    <property type="term" value="F:symporter activity"/>
    <property type="evidence" value="ECO:0007669"/>
    <property type="project" value="TreeGrafter"/>
</dbReference>
<keyword evidence="9 12" id="KW-0472">Membrane</keyword>
<dbReference type="InterPro" id="IPR001734">
    <property type="entry name" value="Na/solute_symporter"/>
</dbReference>
<evidence type="ECO:0000256" key="3">
    <source>
        <dbReference type="ARBA" id="ARBA00022448"/>
    </source>
</evidence>
<name>A0A814VA01_9BILA</name>
<evidence type="ECO:0000256" key="9">
    <source>
        <dbReference type="ARBA" id="ARBA00023136"/>
    </source>
</evidence>
<dbReference type="PANTHER" id="PTHR42985">
    <property type="entry name" value="SODIUM-COUPLED MONOCARBOXYLATE TRANSPORTER"/>
    <property type="match status" value="1"/>
</dbReference>
<dbReference type="Pfam" id="PF00474">
    <property type="entry name" value="SSF"/>
    <property type="match status" value="1"/>
</dbReference>
<keyword evidence="5 12" id="KW-0812">Transmembrane</keyword>
<keyword evidence="4" id="KW-1003">Cell membrane</keyword>
<comment type="subcellular location">
    <subcellularLocation>
        <location evidence="1">Cell membrane</location>
        <topology evidence="1">Multi-pass membrane protein</topology>
    </subcellularLocation>
</comment>
<evidence type="ECO:0000313" key="14">
    <source>
        <dbReference type="EMBL" id="CAF1449634.1"/>
    </source>
</evidence>
<keyword evidence="8" id="KW-0406">Ion transport</keyword>
<evidence type="ECO:0000256" key="1">
    <source>
        <dbReference type="ARBA" id="ARBA00004651"/>
    </source>
</evidence>
<keyword evidence="7" id="KW-0915">Sodium</keyword>
<feature type="transmembrane region" description="Helical" evidence="12">
    <location>
        <begin position="53"/>
        <end position="72"/>
    </location>
</feature>
<dbReference type="AlphaFoldDB" id="A0A814VA01"/>
<evidence type="ECO:0000256" key="7">
    <source>
        <dbReference type="ARBA" id="ARBA00023053"/>
    </source>
</evidence>
<evidence type="ECO:0000256" key="12">
    <source>
        <dbReference type="SAM" id="Phobius"/>
    </source>
</evidence>
<feature type="transmembrane region" description="Helical" evidence="12">
    <location>
        <begin position="78"/>
        <end position="100"/>
    </location>
</feature>
<sequence>MHMERCIYIIYLEQRFSLSVRIIVTIVFSLIYTIFMAVILYGPSSALSQVTGLHTWLTIGSCGLICTLYTSIGGMKAVIWTDVSQSILMFLGCIDAGGIAKVFQTAMAGDRINFFIVAWINYALFVTMLILCAGVGFVLYATYSHCDPLRANLISKPDQLYPLFVIQTFGRFPGLTGLFVAKSREESGFKIIATISKTR</sequence>
<keyword evidence="16" id="KW-1185">Reference proteome</keyword>
<evidence type="ECO:0000256" key="4">
    <source>
        <dbReference type="ARBA" id="ARBA00022475"/>
    </source>
</evidence>
<comment type="caution">
    <text evidence="13">The sequence shown here is derived from an EMBL/GenBank/DDBJ whole genome shotgun (WGS) entry which is preliminary data.</text>
</comment>
<feature type="transmembrane region" description="Helical" evidence="12">
    <location>
        <begin position="112"/>
        <end position="140"/>
    </location>
</feature>
<feature type="transmembrane region" description="Helical" evidence="12">
    <location>
        <begin position="20"/>
        <end position="41"/>
    </location>
</feature>
<evidence type="ECO:0000256" key="10">
    <source>
        <dbReference type="ARBA" id="ARBA00023201"/>
    </source>
</evidence>
<dbReference type="Proteomes" id="UP000663870">
    <property type="component" value="Unassembled WGS sequence"/>
</dbReference>
<evidence type="ECO:0000256" key="8">
    <source>
        <dbReference type="ARBA" id="ARBA00023065"/>
    </source>
</evidence>
<protein>
    <submittedName>
        <fullName evidence="13">Uncharacterized protein</fullName>
    </submittedName>
</protein>
<dbReference type="InterPro" id="IPR038377">
    <property type="entry name" value="Na/Glc_symporter_sf"/>
</dbReference>
<accession>A0A814VA01</accession>
<keyword evidence="6 12" id="KW-1133">Transmembrane helix</keyword>
<organism evidence="13 15">
    <name type="scientific">Rotaria sordida</name>
    <dbReference type="NCBI Taxonomy" id="392033"/>
    <lineage>
        <taxon>Eukaryota</taxon>
        <taxon>Metazoa</taxon>
        <taxon>Spiralia</taxon>
        <taxon>Gnathifera</taxon>
        <taxon>Rotifera</taxon>
        <taxon>Eurotatoria</taxon>
        <taxon>Bdelloidea</taxon>
        <taxon>Philodinida</taxon>
        <taxon>Philodinidae</taxon>
        <taxon>Rotaria</taxon>
    </lineage>
</organism>
<dbReference type="PROSITE" id="PS50283">
    <property type="entry name" value="NA_SOLUT_SYMP_3"/>
    <property type="match status" value="1"/>
</dbReference>
<reference evidence="13" key="1">
    <citation type="submission" date="2021-02" db="EMBL/GenBank/DDBJ databases">
        <authorList>
            <person name="Nowell W R."/>
        </authorList>
    </citation>
    <scope>NUCLEOTIDE SEQUENCE</scope>
</reference>
<keyword evidence="10" id="KW-0739">Sodium transport</keyword>